<dbReference type="PROSITE" id="PS50968">
    <property type="entry name" value="BIOTINYL_LIPOYL"/>
    <property type="match status" value="1"/>
</dbReference>
<dbReference type="SUPFAM" id="SSF51230">
    <property type="entry name" value="Single hybrid motif"/>
    <property type="match status" value="1"/>
</dbReference>
<gene>
    <name evidence="2" type="ORF">DXG03_002836</name>
</gene>
<reference evidence="2" key="1">
    <citation type="submission" date="2020-07" db="EMBL/GenBank/DDBJ databases">
        <authorList>
            <person name="Nieuwenhuis M."/>
            <person name="Van De Peppel L.J.J."/>
        </authorList>
    </citation>
    <scope>NUCLEOTIDE SEQUENCE</scope>
    <source>
        <strain evidence="2">AP01</strain>
        <tissue evidence="2">Mycelium</tissue>
    </source>
</reference>
<dbReference type="GO" id="GO:0045254">
    <property type="term" value="C:pyruvate dehydrogenase complex"/>
    <property type="evidence" value="ECO:0007669"/>
    <property type="project" value="InterPro"/>
</dbReference>
<proteinExistence type="predicted"/>
<dbReference type="CDD" id="cd06849">
    <property type="entry name" value="lipoyl_domain"/>
    <property type="match status" value="1"/>
</dbReference>
<evidence type="ECO:0000313" key="2">
    <source>
        <dbReference type="EMBL" id="KAG5642404.1"/>
    </source>
</evidence>
<dbReference type="Pfam" id="PF00364">
    <property type="entry name" value="Biotin_lipoyl"/>
    <property type="match status" value="1"/>
</dbReference>
<dbReference type="InterPro" id="IPR011053">
    <property type="entry name" value="Single_hybrid_motif"/>
</dbReference>
<dbReference type="InterPro" id="IPR000089">
    <property type="entry name" value="Biotin_lipoyl"/>
</dbReference>
<dbReference type="GO" id="GO:0004742">
    <property type="term" value="F:dihydrolipoyllysine-residue acetyltransferase activity"/>
    <property type="evidence" value="ECO:0007669"/>
    <property type="project" value="TreeGrafter"/>
</dbReference>
<accession>A0A9P7KAS6</accession>
<dbReference type="EMBL" id="JABCKV010000188">
    <property type="protein sequence ID" value="KAG5642404.1"/>
    <property type="molecule type" value="Genomic_DNA"/>
</dbReference>
<dbReference type="GO" id="GO:0006086">
    <property type="term" value="P:pyruvate decarboxylation to acetyl-CoA"/>
    <property type="evidence" value="ECO:0007669"/>
    <property type="project" value="InterPro"/>
</dbReference>
<reference evidence="2" key="2">
    <citation type="submission" date="2021-10" db="EMBL/GenBank/DDBJ databases">
        <title>Phylogenomics reveals ancestral predisposition of the termite-cultivated fungus Termitomyces towards a domesticated lifestyle.</title>
        <authorList>
            <person name="Auxier B."/>
            <person name="Grum-Grzhimaylo A."/>
            <person name="Cardenas M.E."/>
            <person name="Lodge J.D."/>
            <person name="Laessoe T."/>
            <person name="Pedersen O."/>
            <person name="Smith M.E."/>
            <person name="Kuyper T.W."/>
            <person name="Franco-Molano E.A."/>
            <person name="Baroni T.J."/>
            <person name="Aanen D.K."/>
        </authorList>
    </citation>
    <scope>NUCLEOTIDE SEQUENCE</scope>
    <source>
        <strain evidence="2">AP01</strain>
        <tissue evidence="2">Mycelium</tissue>
    </source>
</reference>
<dbReference type="PANTHER" id="PTHR23151">
    <property type="entry name" value="DIHYDROLIPOAMIDE ACETYL/SUCCINYL-TRANSFERASE-RELATED"/>
    <property type="match status" value="1"/>
</dbReference>
<sequence>MPAMSPFMTVGTITNWRKKEGEAFARGEVLLQIESDIATIDVEAETAGILGKILVPDGSTDIPVEQVIALVVNNDRQLAPPSLHVPGTPPPYNPTPIPPSRSLASPVHATFNQPFLSPTLRSPRLGEISPGFQHHRGMATQHARAPKLAIVPPSPRITVSLPIKSTSKTMNMDMSTSSSQARERPAAPLDGPVCAILIPAKLD</sequence>
<evidence type="ECO:0000313" key="3">
    <source>
        <dbReference type="Proteomes" id="UP000775547"/>
    </source>
</evidence>
<evidence type="ECO:0000259" key="1">
    <source>
        <dbReference type="PROSITE" id="PS50968"/>
    </source>
</evidence>
<dbReference type="Proteomes" id="UP000775547">
    <property type="component" value="Unassembled WGS sequence"/>
</dbReference>
<name>A0A9P7KAS6_9AGAR</name>
<organism evidence="2 3">
    <name type="scientific">Asterophora parasitica</name>
    <dbReference type="NCBI Taxonomy" id="117018"/>
    <lineage>
        <taxon>Eukaryota</taxon>
        <taxon>Fungi</taxon>
        <taxon>Dikarya</taxon>
        <taxon>Basidiomycota</taxon>
        <taxon>Agaricomycotina</taxon>
        <taxon>Agaricomycetes</taxon>
        <taxon>Agaricomycetidae</taxon>
        <taxon>Agaricales</taxon>
        <taxon>Tricholomatineae</taxon>
        <taxon>Lyophyllaceae</taxon>
        <taxon>Asterophora</taxon>
    </lineage>
</organism>
<protein>
    <recommendedName>
        <fullName evidence="1">Lipoyl-binding domain-containing protein</fullName>
    </recommendedName>
</protein>
<dbReference type="OrthoDB" id="537444at2759"/>
<keyword evidence="3" id="KW-1185">Reference proteome</keyword>
<dbReference type="Gene3D" id="2.40.50.100">
    <property type="match status" value="1"/>
</dbReference>
<dbReference type="PANTHER" id="PTHR23151:SF90">
    <property type="entry name" value="DIHYDROLIPOYLLYSINE-RESIDUE ACETYLTRANSFERASE COMPONENT OF PYRUVATE DEHYDROGENASE COMPLEX, MITOCHONDRIAL-RELATED"/>
    <property type="match status" value="1"/>
</dbReference>
<comment type="caution">
    <text evidence="2">The sequence shown here is derived from an EMBL/GenBank/DDBJ whole genome shotgun (WGS) entry which is preliminary data.</text>
</comment>
<dbReference type="InterPro" id="IPR045257">
    <property type="entry name" value="E2/Pdx1"/>
</dbReference>
<feature type="domain" description="Lipoyl-binding" evidence="1">
    <location>
        <begin position="1"/>
        <end position="72"/>
    </location>
</feature>
<dbReference type="AlphaFoldDB" id="A0A9P7KAS6"/>